<dbReference type="InterPro" id="IPR017871">
    <property type="entry name" value="ABC_transporter-like_CS"/>
</dbReference>
<gene>
    <name evidence="7" type="ORF">CVT23_04725</name>
</gene>
<evidence type="ECO:0000256" key="5">
    <source>
        <dbReference type="ARBA" id="ARBA00022970"/>
    </source>
</evidence>
<protein>
    <submittedName>
        <fullName evidence="7">ABC transporter ATP-binding protein</fullName>
    </submittedName>
</protein>
<dbReference type="InterPro" id="IPR027417">
    <property type="entry name" value="P-loop_NTPase"/>
</dbReference>
<keyword evidence="2" id="KW-0813">Transport</keyword>
<name>A0A2M9G543_9PROT</name>
<dbReference type="Pfam" id="PF00005">
    <property type="entry name" value="ABC_tran"/>
    <property type="match status" value="1"/>
</dbReference>
<evidence type="ECO:0000313" key="7">
    <source>
        <dbReference type="EMBL" id="PJK30837.1"/>
    </source>
</evidence>
<keyword evidence="3" id="KW-0547">Nucleotide-binding</keyword>
<accession>A0A2M9G543</accession>
<dbReference type="EMBL" id="PHIG01000017">
    <property type="protein sequence ID" value="PJK30837.1"/>
    <property type="molecule type" value="Genomic_DNA"/>
</dbReference>
<proteinExistence type="inferred from homology"/>
<dbReference type="GO" id="GO:0015658">
    <property type="term" value="F:branched-chain amino acid transmembrane transporter activity"/>
    <property type="evidence" value="ECO:0007669"/>
    <property type="project" value="TreeGrafter"/>
</dbReference>
<evidence type="ECO:0000256" key="4">
    <source>
        <dbReference type="ARBA" id="ARBA00022840"/>
    </source>
</evidence>
<dbReference type="GO" id="GO:0015807">
    <property type="term" value="P:L-amino acid transport"/>
    <property type="evidence" value="ECO:0007669"/>
    <property type="project" value="TreeGrafter"/>
</dbReference>
<keyword evidence="8" id="KW-1185">Reference proteome</keyword>
<evidence type="ECO:0000259" key="6">
    <source>
        <dbReference type="PROSITE" id="PS50893"/>
    </source>
</evidence>
<keyword evidence="5" id="KW-0029">Amino-acid transport</keyword>
<dbReference type="InterPro" id="IPR052156">
    <property type="entry name" value="BCAA_Transport_ATP-bd_LivF"/>
</dbReference>
<dbReference type="CDD" id="cd03224">
    <property type="entry name" value="ABC_TM1139_LivF_branched"/>
    <property type="match status" value="1"/>
</dbReference>
<comment type="similarity">
    <text evidence="1">Belongs to the ABC transporter superfamily.</text>
</comment>
<feature type="domain" description="ABC transporter" evidence="6">
    <location>
        <begin position="2"/>
        <end position="241"/>
    </location>
</feature>
<dbReference type="AlphaFoldDB" id="A0A2M9G543"/>
<dbReference type="Gene3D" id="3.40.50.300">
    <property type="entry name" value="P-loop containing nucleotide triphosphate hydrolases"/>
    <property type="match status" value="1"/>
</dbReference>
<evidence type="ECO:0000256" key="1">
    <source>
        <dbReference type="ARBA" id="ARBA00005417"/>
    </source>
</evidence>
<evidence type="ECO:0000313" key="8">
    <source>
        <dbReference type="Proteomes" id="UP000229498"/>
    </source>
</evidence>
<dbReference type="SUPFAM" id="SSF52540">
    <property type="entry name" value="P-loop containing nucleoside triphosphate hydrolases"/>
    <property type="match status" value="1"/>
</dbReference>
<dbReference type="InterPro" id="IPR003439">
    <property type="entry name" value="ABC_transporter-like_ATP-bd"/>
</dbReference>
<dbReference type="GO" id="GO:0016887">
    <property type="term" value="F:ATP hydrolysis activity"/>
    <property type="evidence" value="ECO:0007669"/>
    <property type="project" value="InterPro"/>
</dbReference>
<dbReference type="SMART" id="SM00382">
    <property type="entry name" value="AAA"/>
    <property type="match status" value="1"/>
</dbReference>
<evidence type="ECO:0000256" key="3">
    <source>
        <dbReference type="ARBA" id="ARBA00022741"/>
    </source>
</evidence>
<organism evidence="7 8">
    <name type="scientific">Minwuia thermotolerans</name>
    <dbReference type="NCBI Taxonomy" id="2056226"/>
    <lineage>
        <taxon>Bacteria</taxon>
        <taxon>Pseudomonadati</taxon>
        <taxon>Pseudomonadota</taxon>
        <taxon>Alphaproteobacteria</taxon>
        <taxon>Minwuiales</taxon>
        <taxon>Minwuiaceae</taxon>
        <taxon>Minwuia</taxon>
    </lineage>
</organism>
<comment type="caution">
    <text evidence="7">The sequence shown here is derived from an EMBL/GenBank/DDBJ whole genome shotgun (WGS) entry which is preliminary data.</text>
</comment>
<dbReference type="PANTHER" id="PTHR43820">
    <property type="entry name" value="HIGH-AFFINITY BRANCHED-CHAIN AMINO ACID TRANSPORT ATP-BINDING PROTEIN LIVF"/>
    <property type="match status" value="1"/>
</dbReference>
<dbReference type="Proteomes" id="UP000229498">
    <property type="component" value="Unassembled WGS sequence"/>
</dbReference>
<dbReference type="GO" id="GO:0005524">
    <property type="term" value="F:ATP binding"/>
    <property type="evidence" value="ECO:0007669"/>
    <property type="project" value="UniProtKB-KW"/>
</dbReference>
<dbReference type="PANTHER" id="PTHR43820:SF8">
    <property type="entry name" value="ABC TRANSPORTER SUBSTRATE-BINDING PROTEIN"/>
    <property type="match status" value="1"/>
</dbReference>
<dbReference type="PROSITE" id="PS50893">
    <property type="entry name" value="ABC_TRANSPORTER_2"/>
    <property type="match status" value="1"/>
</dbReference>
<dbReference type="PROSITE" id="PS00211">
    <property type="entry name" value="ABC_TRANSPORTER_1"/>
    <property type="match status" value="1"/>
</dbReference>
<sequence length="264" mass="29268">MLTINNIEVVYDNVVLVLKGISIEVKPQSITTILGANGAGKTTTLKSISGLLKPERGAVTRGSIEFNGERIDRLPPHEVVSKGIVQVFEGRRIFTHLSVEDNLLAGAHTVPDYGKVKEKIEQAYTFFPRLKERRTSEAGYLSGGEQQMLAIGRALMSDPKVIMLDEPSLGLAPLIIEEIFGIIQRMREEAGVTVLLVEQNANLALSIADHGYVMENGSIVMEGPAKQLASNSEVQEFYLGIGESGEKRSYRDVKRYRRRKRWLS</sequence>
<dbReference type="InterPro" id="IPR003593">
    <property type="entry name" value="AAA+_ATPase"/>
</dbReference>
<keyword evidence="4 7" id="KW-0067">ATP-binding</keyword>
<evidence type="ECO:0000256" key="2">
    <source>
        <dbReference type="ARBA" id="ARBA00022448"/>
    </source>
</evidence>
<dbReference type="OrthoDB" id="9775250at2"/>
<dbReference type="RefSeq" id="WP_109794196.1">
    <property type="nucleotide sequence ID" value="NZ_PHIG01000017.1"/>
</dbReference>
<reference evidence="7 8" key="1">
    <citation type="submission" date="2017-11" db="EMBL/GenBank/DDBJ databases">
        <title>Draft genome sequence of Rhizobiales bacterium SY3-13.</title>
        <authorList>
            <person name="Sun C."/>
        </authorList>
    </citation>
    <scope>NUCLEOTIDE SEQUENCE [LARGE SCALE GENOMIC DNA]</scope>
    <source>
        <strain evidence="7 8">SY3-13</strain>
    </source>
</reference>